<feature type="compositionally biased region" description="Basic and acidic residues" evidence="2">
    <location>
        <begin position="125"/>
        <end position="152"/>
    </location>
</feature>
<sequence length="829" mass="90790">MSSVKKIAEFPDVEAKLQNPGKQSAFERQKAEAEAKRRREAEETAAVYEDFVKSFDHDHRDDSFRASRHAPSRFGSGGPDRPALGSGTPLGGGAGKRHFGVPSGASLKSGPGSLGPPPSSFGKKRSYDGFQRDSDEGRGRLAYEDRHRDRDSGTLPVSKAFDVSDDEGDGTTAGRAEEKAISKPTLRLANIPPGTSPAFIKSLIPTSLTVENVKIVLPAGPSGTERKSIAAIVTLSKQTPATEIDNAVTALQNRYLGFGFFLSLHRYLSSAAMSSGVAAVTSSATVSYPFGAKKVEEGPTRPAHMPMGHGRAYAPPTSYGLPTGGPLNRAGILHVPVRAPRDIKQLRMIHKIVESVLEHGPEFEALLMSRPDVQRDEKWAWIWDARSEGGIWYRWRLWEIVTGLQSTKGRLEYLPIFEGSHAWKKPERRLPYEFTTDVDEFISDSDYDSSDEDEFEDEQARPGDGPDQEDSFLNPFEKFKLAHLLARLPTTLSKIRKGDIARVTAFAITHVSRGADEIVDLIVANIEQPFAYTSANPEHKSGAKDSEDGEDNSPDPSPAPADRATSDAPDLGAARLLGLYVISDILSSSSTSGIRHAWRYRQLFEAALRKRKTFEMLGMMADRLNWGRLRADKWKRSVGLVLNLWEGWCVFPVETHESFVRTFENPPIVRKEANGAETERQAGRWKTVEAAPVDDGGKSGGFLPVSTKEAVDQEPVDVYVENILYADDGDEEELDPVRLQYLAGLDDAFSDLDLDGEPYDTSAVELAKGGATVEKTKQTSTAPLPAKQEASKTIGSFQISTSKPPPPPATRKRMRAMDMFADSDSDGAT</sequence>
<organism evidence="4 5">
    <name type="scientific">Parathielavia hyrcaniae</name>
    <dbReference type="NCBI Taxonomy" id="113614"/>
    <lineage>
        <taxon>Eukaryota</taxon>
        <taxon>Fungi</taxon>
        <taxon>Dikarya</taxon>
        <taxon>Ascomycota</taxon>
        <taxon>Pezizomycotina</taxon>
        <taxon>Sordariomycetes</taxon>
        <taxon>Sordariomycetidae</taxon>
        <taxon>Sordariales</taxon>
        <taxon>Chaetomiaceae</taxon>
        <taxon>Parathielavia</taxon>
    </lineage>
</organism>
<dbReference type="InterPro" id="IPR006569">
    <property type="entry name" value="CID_dom"/>
</dbReference>
<feature type="compositionally biased region" description="Acidic residues" evidence="2">
    <location>
        <begin position="443"/>
        <end position="457"/>
    </location>
</feature>
<dbReference type="SMART" id="SM00582">
    <property type="entry name" value="RPR"/>
    <property type="match status" value="1"/>
</dbReference>
<dbReference type="GO" id="GO:0003723">
    <property type="term" value="F:RNA binding"/>
    <property type="evidence" value="ECO:0007669"/>
    <property type="project" value="UniProtKB-KW"/>
</dbReference>
<dbReference type="PANTHER" id="PTHR23140:SF0">
    <property type="entry name" value="U2 SNRNP-ASSOCIATED SURP MOTIF-CONTAINING PROTEIN"/>
    <property type="match status" value="1"/>
</dbReference>
<feature type="region of interest" description="Disordered" evidence="2">
    <location>
        <begin position="58"/>
        <end position="181"/>
    </location>
</feature>
<evidence type="ECO:0000256" key="2">
    <source>
        <dbReference type="SAM" id="MobiDB-lite"/>
    </source>
</evidence>
<dbReference type="Proteomes" id="UP001305647">
    <property type="component" value="Unassembled WGS sequence"/>
</dbReference>
<reference evidence="4" key="2">
    <citation type="submission" date="2023-05" db="EMBL/GenBank/DDBJ databases">
        <authorList>
            <consortium name="Lawrence Berkeley National Laboratory"/>
            <person name="Steindorff A."/>
            <person name="Hensen N."/>
            <person name="Bonometti L."/>
            <person name="Westerberg I."/>
            <person name="Brannstrom I.O."/>
            <person name="Guillou S."/>
            <person name="Cros-Aarteil S."/>
            <person name="Calhoun S."/>
            <person name="Haridas S."/>
            <person name="Kuo A."/>
            <person name="Mondo S."/>
            <person name="Pangilinan J."/>
            <person name="Riley R."/>
            <person name="Labutti K."/>
            <person name="Andreopoulos B."/>
            <person name="Lipzen A."/>
            <person name="Chen C."/>
            <person name="Yanf M."/>
            <person name="Daum C."/>
            <person name="Ng V."/>
            <person name="Clum A."/>
            <person name="Ohm R."/>
            <person name="Martin F."/>
            <person name="Silar P."/>
            <person name="Natvig D."/>
            <person name="Lalanne C."/>
            <person name="Gautier V."/>
            <person name="Ament-Velasquez S.L."/>
            <person name="Kruys A."/>
            <person name="Hutchinson M.I."/>
            <person name="Powell A.J."/>
            <person name="Barry K."/>
            <person name="Miller A.N."/>
            <person name="Grigoriev I.V."/>
            <person name="Debuchy R."/>
            <person name="Gladieux P."/>
            <person name="Thoren M.H."/>
            <person name="Johannesson H."/>
        </authorList>
    </citation>
    <scope>NUCLEOTIDE SEQUENCE</scope>
    <source>
        <strain evidence="4">CBS 757.83</strain>
    </source>
</reference>
<dbReference type="GO" id="GO:0005634">
    <property type="term" value="C:nucleus"/>
    <property type="evidence" value="ECO:0007669"/>
    <property type="project" value="TreeGrafter"/>
</dbReference>
<feature type="domain" description="CID" evidence="3">
    <location>
        <begin position="473"/>
        <end position="667"/>
    </location>
</feature>
<reference evidence="4" key="1">
    <citation type="journal article" date="2023" name="Mol. Phylogenet. Evol.">
        <title>Genome-scale phylogeny and comparative genomics of the fungal order Sordariales.</title>
        <authorList>
            <person name="Hensen N."/>
            <person name="Bonometti L."/>
            <person name="Westerberg I."/>
            <person name="Brannstrom I.O."/>
            <person name="Guillou S."/>
            <person name="Cros-Aarteil S."/>
            <person name="Calhoun S."/>
            <person name="Haridas S."/>
            <person name="Kuo A."/>
            <person name="Mondo S."/>
            <person name="Pangilinan J."/>
            <person name="Riley R."/>
            <person name="LaButti K."/>
            <person name="Andreopoulos B."/>
            <person name="Lipzen A."/>
            <person name="Chen C."/>
            <person name="Yan M."/>
            <person name="Daum C."/>
            <person name="Ng V."/>
            <person name="Clum A."/>
            <person name="Steindorff A."/>
            <person name="Ohm R.A."/>
            <person name="Martin F."/>
            <person name="Silar P."/>
            <person name="Natvig D.O."/>
            <person name="Lalanne C."/>
            <person name="Gautier V."/>
            <person name="Ament-Velasquez S.L."/>
            <person name="Kruys A."/>
            <person name="Hutchinson M.I."/>
            <person name="Powell A.J."/>
            <person name="Barry K."/>
            <person name="Miller A.N."/>
            <person name="Grigoriev I.V."/>
            <person name="Debuchy R."/>
            <person name="Gladieux P."/>
            <person name="Hiltunen Thoren M."/>
            <person name="Johannesson H."/>
        </authorList>
    </citation>
    <scope>NUCLEOTIDE SEQUENCE</scope>
    <source>
        <strain evidence="4">CBS 757.83</strain>
    </source>
</reference>
<dbReference type="PANTHER" id="PTHR23140">
    <property type="entry name" value="RNA PROCESSING PROTEIN LD23810P"/>
    <property type="match status" value="1"/>
</dbReference>
<evidence type="ECO:0000256" key="1">
    <source>
        <dbReference type="ARBA" id="ARBA00022884"/>
    </source>
</evidence>
<dbReference type="Gene3D" id="1.10.10.790">
    <property type="entry name" value="Surp module"/>
    <property type="match status" value="1"/>
</dbReference>
<dbReference type="Pfam" id="PF01805">
    <property type="entry name" value="Surp"/>
    <property type="match status" value="1"/>
</dbReference>
<dbReference type="EMBL" id="MU863640">
    <property type="protein sequence ID" value="KAK4100568.1"/>
    <property type="molecule type" value="Genomic_DNA"/>
</dbReference>
<accession>A0AAN6PZB2</accession>
<comment type="caution">
    <text evidence="4">The sequence shown here is derived from an EMBL/GenBank/DDBJ whole genome shotgun (WGS) entry which is preliminary data.</text>
</comment>
<dbReference type="PROSITE" id="PS51391">
    <property type="entry name" value="CID"/>
    <property type="match status" value="1"/>
</dbReference>
<feature type="region of interest" description="Disordered" evidence="2">
    <location>
        <begin position="443"/>
        <end position="472"/>
    </location>
</feature>
<evidence type="ECO:0000313" key="4">
    <source>
        <dbReference type="EMBL" id="KAK4100568.1"/>
    </source>
</evidence>
<dbReference type="InterPro" id="IPR051485">
    <property type="entry name" value="SR-CTD_assoc_factor"/>
</dbReference>
<dbReference type="GO" id="GO:0006396">
    <property type="term" value="P:RNA processing"/>
    <property type="evidence" value="ECO:0007669"/>
    <property type="project" value="InterPro"/>
</dbReference>
<dbReference type="InterPro" id="IPR008942">
    <property type="entry name" value="ENTH_VHS"/>
</dbReference>
<feature type="compositionally biased region" description="Basic and acidic residues" evidence="2">
    <location>
        <begin position="25"/>
        <end position="42"/>
    </location>
</feature>
<name>A0AAN6PZB2_9PEZI</name>
<evidence type="ECO:0000259" key="3">
    <source>
        <dbReference type="PROSITE" id="PS51391"/>
    </source>
</evidence>
<dbReference type="InterPro" id="IPR000061">
    <property type="entry name" value="Surp"/>
</dbReference>
<feature type="region of interest" description="Disordered" evidence="2">
    <location>
        <begin position="15"/>
        <end position="44"/>
    </location>
</feature>
<feature type="region of interest" description="Disordered" evidence="2">
    <location>
        <begin position="533"/>
        <end position="567"/>
    </location>
</feature>
<proteinExistence type="predicted"/>
<protein>
    <recommendedName>
        <fullName evidence="3">CID domain-containing protein</fullName>
    </recommendedName>
</protein>
<dbReference type="SUPFAM" id="SSF109905">
    <property type="entry name" value="Surp module (SWAP domain)"/>
    <property type="match status" value="1"/>
</dbReference>
<feature type="compositionally biased region" description="Polar residues" evidence="2">
    <location>
        <begin position="791"/>
        <end position="802"/>
    </location>
</feature>
<dbReference type="AlphaFoldDB" id="A0AAN6PZB2"/>
<keyword evidence="1" id="KW-0694">RNA-binding</keyword>
<keyword evidence="5" id="KW-1185">Reference proteome</keyword>
<feature type="compositionally biased region" description="Low complexity" evidence="2">
    <location>
        <begin position="102"/>
        <end position="111"/>
    </location>
</feature>
<evidence type="ECO:0000313" key="5">
    <source>
        <dbReference type="Proteomes" id="UP001305647"/>
    </source>
</evidence>
<feature type="region of interest" description="Disordered" evidence="2">
    <location>
        <begin position="770"/>
        <end position="829"/>
    </location>
</feature>
<gene>
    <name evidence="4" type="ORF">N658DRAFT_98828</name>
</gene>
<dbReference type="InterPro" id="IPR035967">
    <property type="entry name" value="SWAP/Surp_sf"/>
</dbReference>
<feature type="compositionally biased region" description="Basic and acidic residues" evidence="2">
    <location>
        <begin position="537"/>
        <end position="546"/>
    </location>
</feature>
<dbReference type="Gene3D" id="1.25.40.90">
    <property type="match status" value="1"/>
</dbReference>